<sequence length="125" mass="13611">MSALCVATLAGAVLASIPGTDITLSWTHSVEKTEWREAWRIEGQRLVAVEARIRSTGAGMEPPADARLVDGWWVWRPDLPPLERIVLAASSFTADHSLCVGGDCRPLHGWTGPTADRPIVLEPCR</sequence>
<proteinExistence type="predicted"/>
<dbReference type="RefSeq" id="WP_180281094.1">
    <property type="nucleotide sequence ID" value="NZ_JABFDB010000002.1"/>
</dbReference>
<name>A0ABX2T6A0_9PROT</name>
<dbReference type="InterPro" id="IPR015001">
    <property type="entry name" value="DUF1850"/>
</dbReference>
<organism evidence="1 2">
    <name type="scientific">Azospirillum oleiclasticum</name>
    <dbReference type="NCBI Taxonomy" id="2735135"/>
    <lineage>
        <taxon>Bacteria</taxon>
        <taxon>Pseudomonadati</taxon>
        <taxon>Pseudomonadota</taxon>
        <taxon>Alphaproteobacteria</taxon>
        <taxon>Rhodospirillales</taxon>
        <taxon>Azospirillaceae</taxon>
        <taxon>Azospirillum</taxon>
    </lineage>
</organism>
<dbReference type="EMBL" id="JABFDB010000002">
    <property type="protein sequence ID" value="NYZ19345.1"/>
    <property type="molecule type" value="Genomic_DNA"/>
</dbReference>
<evidence type="ECO:0000313" key="1">
    <source>
        <dbReference type="EMBL" id="NYZ19345.1"/>
    </source>
</evidence>
<keyword evidence="2" id="KW-1185">Reference proteome</keyword>
<dbReference type="Pfam" id="PF08905">
    <property type="entry name" value="DUF1850"/>
    <property type="match status" value="1"/>
</dbReference>
<accession>A0ABX2T6A0</accession>
<dbReference type="Proteomes" id="UP000584642">
    <property type="component" value="Unassembled WGS sequence"/>
</dbReference>
<gene>
    <name evidence="1" type="ORF">HND93_06450</name>
</gene>
<reference evidence="1 2" key="1">
    <citation type="submission" date="2020-05" db="EMBL/GenBank/DDBJ databases">
        <title>Azospirillum oleiclasticum sp. nov, a nitrogen-fixing and heavy crude oil-emulsifying bacterium isolated from the crude oil of Yumen Oilfield.</title>
        <authorList>
            <person name="Wu D."/>
            <person name="Cai M."/>
            <person name="Zhang X."/>
        </authorList>
    </citation>
    <scope>NUCLEOTIDE SEQUENCE [LARGE SCALE GENOMIC DNA]</scope>
    <source>
        <strain evidence="1 2">ROY-1-1-2</strain>
    </source>
</reference>
<evidence type="ECO:0000313" key="2">
    <source>
        <dbReference type="Proteomes" id="UP000584642"/>
    </source>
</evidence>
<comment type="caution">
    <text evidence="1">The sequence shown here is derived from an EMBL/GenBank/DDBJ whole genome shotgun (WGS) entry which is preliminary data.</text>
</comment>
<protein>
    <submittedName>
        <fullName evidence="1">DUF1850 domain-containing protein</fullName>
    </submittedName>
</protein>